<organism evidence="1">
    <name type="scientific">Timema cristinae</name>
    <name type="common">Walking stick</name>
    <dbReference type="NCBI Taxonomy" id="61476"/>
    <lineage>
        <taxon>Eukaryota</taxon>
        <taxon>Metazoa</taxon>
        <taxon>Ecdysozoa</taxon>
        <taxon>Arthropoda</taxon>
        <taxon>Hexapoda</taxon>
        <taxon>Insecta</taxon>
        <taxon>Pterygota</taxon>
        <taxon>Neoptera</taxon>
        <taxon>Polyneoptera</taxon>
        <taxon>Phasmatodea</taxon>
        <taxon>Timematodea</taxon>
        <taxon>Timematoidea</taxon>
        <taxon>Timematidae</taxon>
        <taxon>Timema</taxon>
    </lineage>
</organism>
<gene>
    <name evidence="1" type="ORF">TCEB3V08_LOCUS9979</name>
</gene>
<accession>A0A7R9H4W2</accession>
<proteinExistence type="predicted"/>
<reference evidence="1" key="1">
    <citation type="submission" date="2020-11" db="EMBL/GenBank/DDBJ databases">
        <authorList>
            <person name="Tran Van P."/>
        </authorList>
    </citation>
    <scope>NUCLEOTIDE SEQUENCE</scope>
</reference>
<sequence length="168" mass="18622">MDAEKKTKIKSECPNAPLKIVVTAVVANPPHLGWALSIAIVRYGFIGRSRRPPRSEVVITVDRGLPVVRLGDRLKEIEREGVIGAIDESRIPLKTPKTQQESYTDRHFEESIILQAVCTSEKVFTNVRVGYPRRGHNARVLSITLARGIDSCIGNHVTKCTSVRIVAD</sequence>
<dbReference type="EMBL" id="OC321057">
    <property type="protein sequence ID" value="CAD7409352.1"/>
    <property type="molecule type" value="Genomic_DNA"/>
</dbReference>
<name>A0A7R9H4W2_TIMCR</name>
<evidence type="ECO:0000313" key="1">
    <source>
        <dbReference type="EMBL" id="CAD7409352.1"/>
    </source>
</evidence>
<dbReference type="AlphaFoldDB" id="A0A7R9H4W2"/>
<protein>
    <submittedName>
        <fullName evidence="1">Uncharacterized protein</fullName>
    </submittedName>
</protein>